<evidence type="ECO:0000313" key="5">
    <source>
        <dbReference type="Proteomes" id="UP000011715"/>
    </source>
</evidence>
<dbReference type="OrthoDB" id="3548654at2759"/>
<evidence type="ECO:0000259" key="2">
    <source>
        <dbReference type="Pfam" id="PF06985"/>
    </source>
</evidence>
<proteinExistence type="predicted"/>
<dbReference type="VEuPathDB" id="FungiDB:MAPG_02676"/>
<reference evidence="4" key="5">
    <citation type="submission" date="2015-06" db="UniProtKB">
        <authorList>
            <consortium name="EnsemblFungi"/>
        </authorList>
    </citation>
    <scope>IDENTIFICATION</scope>
    <source>
        <strain evidence="4">ATCC 64411</strain>
    </source>
</reference>
<reference evidence="5" key="1">
    <citation type="submission" date="2010-05" db="EMBL/GenBank/DDBJ databases">
        <title>The genome sequence of Magnaporthe poae strain ATCC 64411.</title>
        <authorList>
            <person name="Ma L.-J."/>
            <person name="Dead R."/>
            <person name="Young S."/>
            <person name="Zeng Q."/>
            <person name="Koehrsen M."/>
            <person name="Alvarado L."/>
            <person name="Berlin A."/>
            <person name="Chapman S.B."/>
            <person name="Chen Z."/>
            <person name="Freedman E."/>
            <person name="Gellesch M."/>
            <person name="Goldberg J."/>
            <person name="Griggs A."/>
            <person name="Gujja S."/>
            <person name="Heilman E.R."/>
            <person name="Heiman D."/>
            <person name="Hepburn T."/>
            <person name="Howarth C."/>
            <person name="Jen D."/>
            <person name="Larson L."/>
            <person name="Mehta T."/>
            <person name="Neiman D."/>
            <person name="Pearson M."/>
            <person name="Roberts A."/>
            <person name="Saif S."/>
            <person name="Shea T."/>
            <person name="Shenoy N."/>
            <person name="Sisk P."/>
            <person name="Stolte C."/>
            <person name="Sykes S."/>
            <person name="Walk T."/>
            <person name="White J."/>
            <person name="Yandava C."/>
            <person name="Haas B."/>
            <person name="Nusbaum C."/>
            <person name="Birren B."/>
        </authorList>
    </citation>
    <scope>NUCLEOTIDE SEQUENCE [LARGE SCALE GENOMIC DNA]</scope>
    <source>
        <strain evidence="5">ATCC 64411 / 73-15</strain>
    </source>
</reference>
<protein>
    <recommendedName>
        <fullName evidence="2">Heterokaryon incompatibility domain-containing protein</fullName>
    </recommendedName>
</protein>
<evidence type="ECO:0000313" key="4">
    <source>
        <dbReference type="EnsemblFungi" id="MAPG_02676T0"/>
    </source>
</evidence>
<name>A0A0C4DS07_MAGP6</name>
<dbReference type="EMBL" id="GL876967">
    <property type="protein sequence ID" value="KLU83623.1"/>
    <property type="molecule type" value="Genomic_DNA"/>
</dbReference>
<dbReference type="EnsemblFungi" id="MAPG_02676T0">
    <property type="protein sequence ID" value="MAPG_02676T0"/>
    <property type="gene ID" value="MAPG_02676"/>
</dbReference>
<dbReference type="Pfam" id="PF26639">
    <property type="entry name" value="Het-6_barrel"/>
    <property type="match status" value="1"/>
</dbReference>
<dbReference type="InterPro" id="IPR052895">
    <property type="entry name" value="HetReg/Transcr_Mod"/>
</dbReference>
<dbReference type="PANTHER" id="PTHR24148:SF64">
    <property type="entry name" value="HETEROKARYON INCOMPATIBILITY DOMAIN-CONTAINING PROTEIN"/>
    <property type="match status" value="1"/>
</dbReference>
<organism evidence="4 5">
    <name type="scientific">Magnaporthiopsis poae (strain ATCC 64411 / 73-15)</name>
    <name type="common">Kentucky bluegrass fungus</name>
    <name type="synonym">Magnaporthe poae</name>
    <dbReference type="NCBI Taxonomy" id="644358"/>
    <lineage>
        <taxon>Eukaryota</taxon>
        <taxon>Fungi</taxon>
        <taxon>Dikarya</taxon>
        <taxon>Ascomycota</taxon>
        <taxon>Pezizomycotina</taxon>
        <taxon>Sordariomycetes</taxon>
        <taxon>Sordariomycetidae</taxon>
        <taxon>Magnaporthales</taxon>
        <taxon>Magnaporthaceae</taxon>
        <taxon>Magnaporthiopsis</taxon>
    </lineage>
</organism>
<dbReference type="eggNOG" id="ENOG502SQKW">
    <property type="taxonomic scope" value="Eukaryota"/>
</dbReference>
<evidence type="ECO:0000256" key="1">
    <source>
        <dbReference type="SAM" id="MobiDB-lite"/>
    </source>
</evidence>
<keyword evidence="5" id="KW-1185">Reference proteome</keyword>
<accession>A0A0C4DS07</accession>
<feature type="region of interest" description="Disordered" evidence="1">
    <location>
        <begin position="409"/>
        <end position="431"/>
    </location>
</feature>
<dbReference type="Pfam" id="PF06985">
    <property type="entry name" value="HET"/>
    <property type="match status" value="1"/>
</dbReference>
<dbReference type="STRING" id="644358.A0A0C4DS07"/>
<dbReference type="PANTHER" id="PTHR24148">
    <property type="entry name" value="ANKYRIN REPEAT DOMAIN-CONTAINING PROTEIN 39 HOMOLOG-RELATED"/>
    <property type="match status" value="1"/>
</dbReference>
<dbReference type="Proteomes" id="UP000011715">
    <property type="component" value="Unassembled WGS sequence"/>
</dbReference>
<gene>
    <name evidence="3" type="ORF">MAPG_02676</name>
</gene>
<evidence type="ECO:0000313" key="3">
    <source>
        <dbReference type="EMBL" id="KLU83623.1"/>
    </source>
</evidence>
<feature type="domain" description="Heterokaryon incompatibility" evidence="2">
    <location>
        <begin position="75"/>
        <end position="246"/>
    </location>
</feature>
<dbReference type="OMA" id="CTSEARI"/>
<dbReference type="AlphaFoldDB" id="A0A0C4DS07"/>
<sequence length="605" mass="67077">MADGQGTAASTATEDKFCAPENKAFYDSAPYQPLDKEAREVRIVTLRPAQSNHEQLELRLKDKVPLASLDKGTIAVSYAAGDHAQTEVVRVSAGGKVLDFNAFGTLARALRAIRTLKYGAGATPDTECYVWADQICINQSDPTERAYQVNFMREIYRAVGTTIIYLGEDNQDGRGLAYVKTLYDYAHEEVKRVGGMNDEGQAKRVLDHVAEQVLDHVRNHDGAKDWWAASALFETPWWTRGWIFQEAIVSTNATVLHGSSTMPLSHFNVVIAAFPQALHSLMYEAADIIRGTAKATAGSVFGLVRGAFHMPRAESILTARREWHSRGCVPFDDVKSVLRHARACKTGDPRDRVYAFIGLADPAYNIQANYKIPAEEVFTNAAACIIKKEKSLEVVFDVMDDGEMSNLPSWVPDWTSPSRTQSPSRERFSASGGHPVQVEIAFPRASFESCGRVLRIQARWLDRLPEPERVVRVLNKGRSERDALADDLLAKISGGKTNDDMQLVSEAEMASFNERAQGSERMVEISGNFSCYRVAEGGYIACTESKAQPGDYLCVSLGASVPMLLRKEGEYFRFIGQAYVAELMRGEVMELWGRGLFPFQTVDLV</sequence>
<dbReference type="EMBL" id="ADBL01000655">
    <property type="status" value="NOT_ANNOTATED_CDS"/>
    <property type="molecule type" value="Genomic_DNA"/>
</dbReference>
<dbReference type="InterPro" id="IPR010730">
    <property type="entry name" value="HET"/>
</dbReference>
<reference evidence="3" key="2">
    <citation type="submission" date="2010-05" db="EMBL/GenBank/DDBJ databases">
        <title>The Genome Sequence of Magnaporthe poae strain ATCC 64411.</title>
        <authorList>
            <consortium name="The Broad Institute Genome Sequencing Platform"/>
            <consortium name="Broad Institute Genome Sequencing Center for Infectious Disease"/>
            <person name="Ma L.-J."/>
            <person name="Dead R."/>
            <person name="Young S."/>
            <person name="Zeng Q."/>
            <person name="Koehrsen M."/>
            <person name="Alvarado L."/>
            <person name="Berlin A."/>
            <person name="Chapman S.B."/>
            <person name="Chen Z."/>
            <person name="Freedman E."/>
            <person name="Gellesch M."/>
            <person name="Goldberg J."/>
            <person name="Griggs A."/>
            <person name="Gujja S."/>
            <person name="Heilman E.R."/>
            <person name="Heiman D."/>
            <person name="Hepburn T."/>
            <person name="Howarth C."/>
            <person name="Jen D."/>
            <person name="Larson L."/>
            <person name="Mehta T."/>
            <person name="Neiman D."/>
            <person name="Pearson M."/>
            <person name="Roberts A."/>
            <person name="Saif S."/>
            <person name="Shea T."/>
            <person name="Shenoy N."/>
            <person name="Sisk P."/>
            <person name="Stolte C."/>
            <person name="Sykes S."/>
            <person name="Walk T."/>
            <person name="White J."/>
            <person name="Yandava C."/>
            <person name="Haas B."/>
            <person name="Nusbaum C."/>
            <person name="Birren B."/>
        </authorList>
    </citation>
    <scope>NUCLEOTIDE SEQUENCE</scope>
    <source>
        <strain evidence="3">ATCC 64411</strain>
    </source>
</reference>
<reference evidence="4" key="4">
    <citation type="journal article" date="2015" name="G3 (Bethesda)">
        <title>Genome sequences of three phytopathogenic species of the Magnaporthaceae family of fungi.</title>
        <authorList>
            <person name="Okagaki L.H."/>
            <person name="Nunes C.C."/>
            <person name="Sailsbery J."/>
            <person name="Clay B."/>
            <person name="Brown D."/>
            <person name="John T."/>
            <person name="Oh Y."/>
            <person name="Young N."/>
            <person name="Fitzgerald M."/>
            <person name="Haas B.J."/>
            <person name="Zeng Q."/>
            <person name="Young S."/>
            <person name="Adiconis X."/>
            <person name="Fan L."/>
            <person name="Levin J.Z."/>
            <person name="Mitchell T.K."/>
            <person name="Okubara P.A."/>
            <person name="Farman M.L."/>
            <person name="Kohn L.M."/>
            <person name="Birren B."/>
            <person name="Ma L.-J."/>
            <person name="Dean R.A."/>
        </authorList>
    </citation>
    <scope>NUCLEOTIDE SEQUENCE</scope>
    <source>
        <strain evidence="4">ATCC 64411 / 73-15</strain>
    </source>
</reference>
<reference evidence="3" key="3">
    <citation type="submission" date="2011-03" db="EMBL/GenBank/DDBJ databases">
        <title>Annotation of Magnaporthe poae ATCC 64411.</title>
        <authorList>
            <person name="Ma L.-J."/>
            <person name="Dead R."/>
            <person name="Young S.K."/>
            <person name="Zeng Q."/>
            <person name="Gargeya S."/>
            <person name="Fitzgerald M."/>
            <person name="Haas B."/>
            <person name="Abouelleil A."/>
            <person name="Alvarado L."/>
            <person name="Arachchi H.M."/>
            <person name="Berlin A."/>
            <person name="Brown A."/>
            <person name="Chapman S.B."/>
            <person name="Chen Z."/>
            <person name="Dunbar C."/>
            <person name="Freedman E."/>
            <person name="Gearin G."/>
            <person name="Gellesch M."/>
            <person name="Goldberg J."/>
            <person name="Griggs A."/>
            <person name="Gujja S."/>
            <person name="Heiman D."/>
            <person name="Howarth C."/>
            <person name="Larson L."/>
            <person name="Lui A."/>
            <person name="MacDonald P.J.P."/>
            <person name="Mehta T."/>
            <person name="Montmayeur A."/>
            <person name="Murphy C."/>
            <person name="Neiman D."/>
            <person name="Pearson M."/>
            <person name="Priest M."/>
            <person name="Roberts A."/>
            <person name="Saif S."/>
            <person name="Shea T."/>
            <person name="Shenoy N."/>
            <person name="Sisk P."/>
            <person name="Stolte C."/>
            <person name="Sykes S."/>
            <person name="Yandava C."/>
            <person name="Wortman J."/>
            <person name="Nusbaum C."/>
            <person name="Birren B."/>
        </authorList>
    </citation>
    <scope>NUCLEOTIDE SEQUENCE</scope>
    <source>
        <strain evidence="3">ATCC 64411</strain>
    </source>
</reference>